<dbReference type="Pfam" id="PF00144">
    <property type="entry name" value="Beta-lactamase"/>
    <property type="match status" value="1"/>
</dbReference>
<dbReference type="STRING" id="536979.SAMN04488055_0176"/>
<dbReference type="InterPro" id="IPR050789">
    <property type="entry name" value="Diverse_Enzym_Activities"/>
</dbReference>
<keyword evidence="3" id="KW-1185">Reference proteome</keyword>
<dbReference type="PANTHER" id="PTHR43283">
    <property type="entry name" value="BETA-LACTAMASE-RELATED"/>
    <property type="match status" value="1"/>
</dbReference>
<evidence type="ECO:0000259" key="1">
    <source>
        <dbReference type="Pfam" id="PF00144"/>
    </source>
</evidence>
<name>A0A1N6D2Y2_9BACT</name>
<dbReference type="EMBL" id="FSRA01000001">
    <property type="protein sequence ID" value="SIN65151.1"/>
    <property type="molecule type" value="Genomic_DNA"/>
</dbReference>
<accession>A0A1N6D2Y2</accession>
<evidence type="ECO:0000313" key="3">
    <source>
        <dbReference type="Proteomes" id="UP000185003"/>
    </source>
</evidence>
<dbReference type="PANTHER" id="PTHR43283:SF18">
    <property type="match status" value="1"/>
</dbReference>
<proteinExistence type="predicted"/>
<dbReference type="SUPFAM" id="SSF56601">
    <property type="entry name" value="beta-lactamase/transpeptidase-like"/>
    <property type="match status" value="1"/>
</dbReference>
<dbReference type="InterPro" id="IPR012338">
    <property type="entry name" value="Beta-lactam/transpept-like"/>
</dbReference>
<dbReference type="Gene3D" id="3.40.710.10">
    <property type="entry name" value="DD-peptidase/beta-lactamase superfamily"/>
    <property type="match status" value="1"/>
</dbReference>
<feature type="domain" description="Beta-lactamase-related" evidence="1">
    <location>
        <begin position="39"/>
        <end position="352"/>
    </location>
</feature>
<gene>
    <name evidence="2" type="ORF">SAMN04488055_0176</name>
</gene>
<dbReference type="InterPro" id="IPR001466">
    <property type="entry name" value="Beta-lactam-related"/>
</dbReference>
<protein>
    <submittedName>
        <fullName evidence="2">CubicO group peptidase, beta-lactamase class C family</fullName>
    </submittedName>
</protein>
<dbReference type="Proteomes" id="UP000185003">
    <property type="component" value="Unassembled WGS sequence"/>
</dbReference>
<sequence length="364" mass="41461">MHATFGERYRPYNMRYLILLLLISSASYGQMKYFSGKQLDKFLKVQMKSLGLPGLSIAVIRNGKIVYHRALGVTNTTTPAKVDEQSIFEAASLSKPVFAYLALKMADKGLLDLDKPLYQYLPFPELEYDQRYKLITARMVLDHTTGFPNWRWFDLADPARQIKRGDMYIKKDPGTFTYSGEGYHYLAKVLAHLNHLPLHTLDSVFRQEVAVPLGMQYAWFTYNDFMGQHKVTGHKDGKVEGRRWPMAFPDEDSTSFGAAGKLHTEAVSYAHFLIGLMNDETHAEMFKAQTSVPENYNEGVVAWGLGLAIRPTKYGIAYQHGGNNGNFQSGCLFYKEKKSGYVFFTNCNKGDVFNERLQVFLEIL</sequence>
<organism evidence="2 3">
    <name type="scientific">Chitinophaga niabensis</name>
    <dbReference type="NCBI Taxonomy" id="536979"/>
    <lineage>
        <taxon>Bacteria</taxon>
        <taxon>Pseudomonadati</taxon>
        <taxon>Bacteroidota</taxon>
        <taxon>Chitinophagia</taxon>
        <taxon>Chitinophagales</taxon>
        <taxon>Chitinophagaceae</taxon>
        <taxon>Chitinophaga</taxon>
    </lineage>
</organism>
<dbReference type="AlphaFoldDB" id="A0A1N6D2Y2"/>
<reference evidence="2 3" key="1">
    <citation type="submission" date="2016-11" db="EMBL/GenBank/DDBJ databases">
        <authorList>
            <person name="Jaros S."/>
            <person name="Januszkiewicz K."/>
            <person name="Wedrychowicz H."/>
        </authorList>
    </citation>
    <scope>NUCLEOTIDE SEQUENCE [LARGE SCALE GENOMIC DNA]</scope>
    <source>
        <strain evidence="2 3">DSM 24787</strain>
    </source>
</reference>
<evidence type="ECO:0000313" key="2">
    <source>
        <dbReference type="EMBL" id="SIN65151.1"/>
    </source>
</evidence>